<comment type="caution">
    <text evidence="3">The sequence shown here is derived from an EMBL/GenBank/DDBJ whole genome shotgun (WGS) entry which is preliminary data.</text>
</comment>
<dbReference type="Gene3D" id="1.10.238.10">
    <property type="entry name" value="EF-hand"/>
    <property type="match status" value="2"/>
</dbReference>
<name>A0A1J4MH27_9CRYT</name>
<gene>
    <name evidence="3" type="ORF">cand_018170</name>
</gene>
<dbReference type="GeneID" id="92366002"/>
<keyword evidence="4" id="KW-1185">Reference proteome</keyword>
<dbReference type="OrthoDB" id="435273at2759"/>
<proteinExistence type="predicted"/>
<evidence type="ECO:0000313" key="3">
    <source>
        <dbReference type="EMBL" id="OII73534.1"/>
    </source>
</evidence>
<sequence length="149" mass="16822">MKLSEICPFSSYFYPNHQSRDLIEASFKDSAGGGTSIISKKAGEIARSMGLAPSEAEVTHFVKSVGPQCDLNSFMRFCDSISHPEDTYENLVQFFRLYDIKNTKTITKKLFTSLFANTGECLQDKDIEDLLIDFASPDGNFDYEKFLKE</sequence>
<dbReference type="AlphaFoldDB" id="A0A1J4MH27"/>
<dbReference type="InterPro" id="IPR011992">
    <property type="entry name" value="EF-hand-dom_pair"/>
</dbReference>
<dbReference type="SUPFAM" id="SSF47473">
    <property type="entry name" value="EF-hand"/>
    <property type="match status" value="1"/>
</dbReference>
<dbReference type="InterPro" id="IPR050230">
    <property type="entry name" value="CALM/Myosin/TropC-like"/>
</dbReference>
<protein>
    <recommendedName>
        <fullName evidence="5">Myosin light chain MLC4</fullName>
    </recommendedName>
</protein>
<dbReference type="RefSeq" id="XP_067067190.1">
    <property type="nucleotide sequence ID" value="XM_067212051.1"/>
</dbReference>
<organism evidence="3 4">
    <name type="scientific">Cryptosporidium andersoni</name>
    <dbReference type="NCBI Taxonomy" id="117008"/>
    <lineage>
        <taxon>Eukaryota</taxon>
        <taxon>Sar</taxon>
        <taxon>Alveolata</taxon>
        <taxon>Apicomplexa</taxon>
        <taxon>Conoidasida</taxon>
        <taxon>Coccidia</taxon>
        <taxon>Eucoccidiorida</taxon>
        <taxon>Eimeriorina</taxon>
        <taxon>Cryptosporidiidae</taxon>
        <taxon>Cryptosporidium</taxon>
    </lineage>
</organism>
<keyword evidence="2" id="KW-0677">Repeat</keyword>
<reference evidence="3 4" key="1">
    <citation type="submission" date="2016-10" db="EMBL/GenBank/DDBJ databases">
        <title>Reductive evolution of mitochondrial metabolism and differential evolution of invasion-related proteins in Cryptosporidium.</title>
        <authorList>
            <person name="Liu S."/>
            <person name="Roellig D.M."/>
            <person name="Guo Y."/>
            <person name="Li N."/>
            <person name="Frace M.A."/>
            <person name="Tang K."/>
            <person name="Zhang L."/>
            <person name="Feng Y."/>
            <person name="Xiao L."/>
        </authorList>
    </citation>
    <scope>NUCLEOTIDE SEQUENCE [LARGE SCALE GENOMIC DNA]</scope>
    <source>
        <strain evidence="3">30847</strain>
    </source>
</reference>
<evidence type="ECO:0000313" key="4">
    <source>
        <dbReference type="Proteomes" id="UP000186804"/>
    </source>
</evidence>
<accession>A0A1J4MH27</accession>
<evidence type="ECO:0008006" key="5">
    <source>
        <dbReference type="Google" id="ProtNLM"/>
    </source>
</evidence>
<evidence type="ECO:0000256" key="1">
    <source>
        <dbReference type="ARBA" id="ARBA00022723"/>
    </source>
</evidence>
<dbReference type="PANTHER" id="PTHR23048:SF0">
    <property type="entry name" value="CALMODULIN LIKE 3"/>
    <property type="match status" value="1"/>
</dbReference>
<dbReference type="Proteomes" id="UP000186804">
    <property type="component" value="Unassembled WGS sequence"/>
</dbReference>
<dbReference type="EMBL" id="LRBS01000101">
    <property type="protein sequence ID" value="OII73534.1"/>
    <property type="molecule type" value="Genomic_DNA"/>
</dbReference>
<keyword evidence="1" id="KW-0479">Metal-binding</keyword>
<evidence type="ECO:0000256" key="2">
    <source>
        <dbReference type="ARBA" id="ARBA00022737"/>
    </source>
</evidence>
<dbReference type="VEuPathDB" id="CryptoDB:cand_018170"/>
<dbReference type="GO" id="GO:0016460">
    <property type="term" value="C:myosin II complex"/>
    <property type="evidence" value="ECO:0007669"/>
    <property type="project" value="TreeGrafter"/>
</dbReference>
<dbReference type="PANTHER" id="PTHR23048">
    <property type="entry name" value="MYOSIN LIGHT CHAIN 1, 3"/>
    <property type="match status" value="1"/>
</dbReference>
<dbReference type="GO" id="GO:0046872">
    <property type="term" value="F:metal ion binding"/>
    <property type="evidence" value="ECO:0007669"/>
    <property type="project" value="UniProtKB-KW"/>
</dbReference>